<keyword evidence="2" id="KW-1185">Reference proteome</keyword>
<evidence type="ECO:0000313" key="2">
    <source>
        <dbReference type="Proteomes" id="UP001164539"/>
    </source>
</evidence>
<organism evidence="1 2">
    <name type="scientific">Melia azedarach</name>
    <name type="common">Chinaberry tree</name>
    <dbReference type="NCBI Taxonomy" id="155640"/>
    <lineage>
        <taxon>Eukaryota</taxon>
        <taxon>Viridiplantae</taxon>
        <taxon>Streptophyta</taxon>
        <taxon>Embryophyta</taxon>
        <taxon>Tracheophyta</taxon>
        <taxon>Spermatophyta</taxon>
        <taxon>Magnoliopsida</taxon>
        <taxon>eudicotyledons</taxon>
        <taxon>Gunneridae</taxon>
        <taxon>Pentapetalae</taxon>
        <taxon>rosids</taxon>
        <taxon>malvids</taxon>
        <taxon>Sapindales</taxon>
        <taxon>Meliaceae</taxon>
        <taxon>Melia</taxon>
    </lineage>
</organism>
<proteinExistence type="predicted"/>
<dbReference type="EMBL" id="CM051396">
    <property type="protein sequence ID" value="KAJ4722034.1"/>
    <property type="molecule type" value="Genomic_DNA"/>
</dbReference>
<sequence>MASVRRLSTEDVMRIARTRFIKLSSQGHADISIFNHSFEGNRFGLCGEDIKDVELALLLVASAEEISKEQYASAGKFLNLCSFLSSNRGNSVQRVAHCFTKALQERIDRESGRVETKRSERIQGQILPEEKIMSLTPAVITSSLQISFIQVSQLAGIQTIMENVAMAKKIHLIDFSIRSGGQCIALMQALAARNECSLELLKITAVGTLSKQTIVEAGERLASFAEALAIPFAFKIAGLTDIKDINKDIFEINEDEVVVVSSRLMLRHLIFKTDGLESVLRVVRNLNPRVMVIIELEASQSQFTYFHRPFL</sequence>
<comment type="caution">
    <text evidence="1">The sequence shown here is derived from an EMBL/GenBank/DDBJ whole genome shotgun (WGS) entry which is preliminary data.</text>
</comment>
<gene>
    <name evidence="1" type="ORF">OWV82_005603</name>
</gene>
<name>A0ACC1YF75_MELAZ</name>
<accession>A0ACC1YF75</accession>
<dbReference type="Proteomes" id="UP001164539">
    <property type="component" value="Chromosome 3"/>
</dbReference>
<reference evidence="1 2" key="1">
    <citation type="journal article" date="2023" name="Science">
        <title>Complex scaffold remodeling in plant triterpene biosynthesis.</title>
        <authorList>
            <person name="De La Pena R."/>
            <person name="Hodgson H."/>
            <person name="Liu J.C."/>
            <person name="Stephenson M.J."/>
            <person name="Martin A.C."/>
            <person name="Owen C."/>
            <person name="Harkess A."/>
            <person name="Leebens-Mack J."/>
            <person name="Jimenez L.E."/>
            <person name="Osbourn A."/>
            <person name="Sattely E.S."/>
        </authorList>
    </citation>
    <scope>NUCLEOTIDE SEQUENCE [LARGE SCALE GENOMIC DNA]</scope>
    <source>
        <strain evidence="2">cv. JPN11</strain>
        <tissue evidence="1">Leaf</tissue>
    </source>
</reference>
<evidence type="ECO:0000313" key="1">
    <source>
        <dbReference type="EMBL" id="KAJ4722034.1"/>
    </source>
</evidence>
<protein>
    <submittedName>
        <fullName evidence="1">DELLA protein</fullName>
    </submittedName>
</protein>